<dbReference type="GO" id="GO:0017000">
    <property type="term" value="P:antibiotic biosynthetic process"/>
    <property type="evidence" value="ECO:0007669"/>
    <property type="project" value="UniProtKB-ARBA"/>
</dbReference>
<dbReference type="SMART" id="SM00823">
    <property type="entry name" value="PKS_PP"/>
    <property type="match status" value="1"/>
</dbReference>
<dbReference type="OrthoDB" id="9023404at2"/>
<dbReference type="InterPro" id="IPR020806">
    <property type="entry name" value="PKS_PP-bd"/>
</dbReference>
<comment type="caution">
    <text evidence="4">The sequence shown here is derived from an EMBL/GenBank/DDBJ whole genome shotgun (WGS) entry which is preliminary data.</text>
</comment>
<sequence length="99" mass="11268">MFGRKKDAQQIQGPLTEDSLRQWLVEHLAQRIEVQPADIDTQKSFESYGLDSRVAVQVSGALEKVVERRLSPGLLYEHQTIDDLSGYLAQELRLSRRTG</sequence>
<organism evidence="4 5">
    <name type="scientific">Streptomyces klenkii</name>
    <dbReference type="NCBI Taxonomy" id="1420899"/>
    <lineage>
        <taxon>Bacteria</taxon>
        <taxon>Bacillati</taxon>
        <taxon>Actinomycetota</taxon>
        <taxon>Actinomycetes</taxon>
        <taxon>Kitasatosporales</taxon>
        <taxon>Streptomycetaceae</taxon>
        <taxon>Streptomyces</taxon>
    </lineage>
</organism>
<accession>A0A3B0AUL5</accession>
<evidence type="ECO:0000259" key="3">
    <source>
        <dbReference type="PROSITE" id="PS50075"/>
    </source>
</evidence>
<dbReference type="SUPFAM" id="SSF47336">
    <property type="entry name" value="ACP-like"/>
    <property type="match status" value="1"/>
</dbReference>
<dbReference type="RefSeq" id="WP_120758589.1">
    <property type="nucleotide sequence ID" value="NZ_JBEXOE010000046.1"/>
</dbReference>
<dbReference type="Gene3D" id="1.10.1200.10">
    <property type="entry name" value="ACP-like"/>
    <property type="match status" value="1"/>
</dbReference>
<dbReference type="InterPro" id="IPR036736">
    <property type="entry name" value="ACP-like_sf"/>
</dbReference>
<evidence type="ECO:0000256" key="1">
    <source>
        <dbReference type="ARBA" id="ARBA00022450"/>
    </source>
</evidence>
<dbReference type="InterPro" id="IPR009081">
    <property type="entry name" value="PP-bd_ACP"/>
</dbReference>
<dbReference type="Pfam" id="PF00550">
    <property type="entry name" value="PP-binding"/>
    <property type="match status" value="1"/>
</dbReference>
<keyword evidence="2" id="KW-0597">Phosphoprotein</keyword>
<feature type="domain" description="Carrier" evidence="3">
    <location>
        <begin position="14"/>
        <end position="92"/>
    </location>
</feature>
<dbReference type="Proteomes" id="UP000270343">
    <property type="component" value="Unassembled WGS sequence"/>
</dbReference>
<evidence type="ECO:0000313" key="5">
    <source>
        <dbReference type="Proteomes" id="UP000270343"/>
    </source>
</evidence>
<keyword evidence="1" id="KW-0596">Phosphopantetheine</keyword>
<evidence type="ECO:0000313" key="4">
    <source>
        <dbReference type="EMBL" id="RKN64233.1"/>
    </source>
</evidence>
<dbReference type="AlphaFoldDB" id="A0A3B0AUL5"/>
<dbReference type="SMART" id="SM01294">
    <property type="entry name" value="PKS_PP_betabranch"/>
    <property type="match status" value="1"/>
</dbReference>
<dbReference type="GO" id="GO:0031177">
    <property type="term" value="F:phosphopantetheine binding"/>
    <property type="evidence" value="ECO:0007669"/>
    <property type="project" value="InterPro"/>
</dbReference>
<keyword evidence="5" id="KW-1185">Reference proteome</keyword>
<dbReference type="EMBL" id="RBAM01000016">
    <property type="protein sequence ID" value="RKN64233.1"/>
    <property type="molecule type" value="Genomic_DNA"/>
</dbReference>
<dbReference type="PROSITE" id="PS50075">
    <property type="entry name" value="CARRIER"/>
    <property type="match status" value="1"/>
</dbReference>
<name>A0A3B0AUL5_9ACTN</name>
<reference evidence="4 5" key="1">
    <citation type="journal article" date="2015" name="Antonie Van Leeuwenhoek">
        <title>Streptomyces klenkii sp. nov., isolated from deep marine sediment.</title>
        <authorList>
            <person name="Veyisoglu A."/>
            <person name="Sahin N."/>
        </authorList>
    </citation>
    <scope>NUCLEOTIDE SEQUENCE [LARGE SCALE GENOMIC DNA]</scope>
    <source>
        <strain evidence="4 5">KCTC 29202</strain>
    </source>
</reference>
<protein>
    <submittedName>
        <fullName evidence="4">Polyketide synthase</fullName>
    </submittedName>
</protein>
<proteinExistence type="predicted"/>
<evidence type="ECO:0000256" key="2">
    <source>
        <dbReference type="ARBA" id="ARBA00022553"/>
    </source>
</evidence>
<gene>
    <name evidence="4" type="ORF">D7231_29055</name>
</gene>